<reference evidence="2" key="1">
    <citation type="submission" date="2023-08" db="EMBL/GenBank/DDBJ databases">
        <authorList>
            <person name="Audoor S."/>
            <person name="Bilcke G."/>
        </authorList>
    </citation>
    <scope>NUCLEOTIDE SEQUENCE</scope>
</reference>
<evidence type="ECO:0000313" key="2">
    <source>
        <dbReference type="EMBL" id="CAJ1950630.1"/>
    </source>
</evidence>
<dbReference type="CDD" id="cd02947">
    <property type="entry name" value="TRX_family"/>
    <property type="match status" value="1"/>
</dbReference>
<organism evidence="2 3">
    <name type="scientific">Cylindrotheca closterium</name>
    <dbReference type="NCBI Taxonomy" id="2856"/>
    <lineage>
        <taxon>Eukaryota</taxon>
        <taxon>Sar</taxon>
        <taxon>Stramenopiles</taxon>
        <taxon>Ochrophyta</taxon>
        <taxon>Bacillariophyta</taxon>
        <taxon>Bacillariophyceae</taxon>
        <taxon>Bacillariophycidae</taxon>
        <taxon>Bacillariales</taxon>
        <taxon>Bacillariaceae</taxon>
        <taxon>Cylindrotheca</taxon>
    </lineage>
</organism>
<comment type="caution">
    <text evidence="2">The sequence shown here is derived from an EMBL/GenBank/DDBJ whole genome shotgun (WGS) entry which is preliminary data.</text>
</comment>
<evidence type="ECO:0000313" key="3">
    <source>
        <dbReference type="Proteomes" id="UP001295423"/>
    </source>
</evidence>
<proteinExistence type="predicted"/>
<dbReference type="PANTHER" id="PTHR10438:SF468">
    <property type="entry name" value="THIOREDOXIN-1-RELATED"/>
    <property type="match status" value="1"/>
</dbReference>
<dbReference type="PANTHER" id="PTHR10438">
    <property type="entry name" value="THIOREDOXIN"/>
    <property type="match status" value="1"/>
</dbReference>
<dbReference type="Proteomes" id="UP001295423">
    <property type="component" value="Unassembled WGS sequence"/>
</dbReference>
<dbReference type="PROSITE" id="PS51352">
    <property type="entry name" value="THIOREDOXIN_2"/>
    <property type="match status" value="1"/>
</dbReference>
<dbReference type="InterPro" id="IPR036249">
    <property type="entry name" value="Thioredoxin-like_sf"/>
</dbReference>
<dbReference type="Pfam" id="PF00085">
    <property type="entry name" value="Thioredoxin"/>
    <property type="match status" value="1"/>
</dbReference>
<protein>
    <recommendedName>
        <fullName evidence="1">Thioredoxin domain-containing protein</fullName>
    </recommendedName>
</protein>
<name>A0AAD2JHM6_9STRA</name>
<gene>
    <name evidence="2" type="ORF">CYCCA115_LOCUS12678</name>
</gene>
<dbReference type="Gene3D" id="3.40.30.10">
    <property type="entry name" value="Glutaredoxin"/>
    <property type="match status" value="1"/>
</dbReference>
<feature type="domain" description="Thioredoxin" evidence="1">
    <location>
        <begin position="54"/>
        <end position="189"/>
    </location>
</feature>
<dbReference type="InterPro" id="IPR013766">
    <property type="entry name" value="Thioredoxin_domain"/>
</dbReference>
<accession>A0AAD2JHM6</accession>
<dbReference type="InterPro" id="IPR050620">
    <property type="entry name" value="Thioredoxin_H-type-like"/>
</dbReference>
<dbReference type="AlphaFoldDB" id="A0AAD2JHM6"/>
<dbReference type="EMBL" id="CAKOGP040001770">
    <property type="protein sequence ID" value="CAJ1950630.1"/>
    <property type="molecule type" value="Genomic_DNA"/>
</dbReference>
<evidence type="ECO:0000259" key="1">
    <source>
        <dbReference type="PROSITE" id="PS51352"/>
    </source>
</evidence>
<sequence>MLICLGGVCVPYTAVVPIIILGLKWILEKFGLAQYLPKYLRDMLQVQGVAASSSSEKCCATSSSEVAVSKGGTSKVQPLESMEEFEELLSNNSNKVKVVCKFTSSWCQPCKRVQPFFQECSSQPQYQKKKDGSNVLFRTIDVDEFDELSSKYKVSMMPTFLVLQGDKVLGTYAGSNENELDTFLKENAGAA</sequence>
<dbReference type="SUPFAM" id="SSF52833">
    <property type="entry name" value="Thioredoxin-like"/>
    <property type="match status" value="1"/>
</dbReference>
<keyword evidence="3" id="KW-1185">Reference proteome</keyword>